<evidence type="ECO:0000313" key="3">
    <source>
        <dbReference type="Proteomes" id="UP001497392"/>
    </source>
</evidence>
<dbReference type="Proteomes" id="UP001497392">
    <property type="component" value="Unassembled WGS sequence"/>
</dbReference>
<reference evidence="2 3" key="1">
    <citation type="submission" date="2024-06" db="EMBL/GenBank/DDBJ databases">
        <authorList>
            <person name="Kraege A."/>
            <person name="Thomma B."/>
        </authorList>
    </citation>
    <scope>NUCLEOTIDE SEQUENCE [LARGE SCALE GENOMIC DNA]</scope>
</reference>
<gene>
    <name evidence="2" type="primary">g741</name>
    <name evidence="2" type="ORF">VP750_LOCUS645</name>
</gene>
<dbReference type="EMBL" id="CAXHTA020000002">
    <property type="protein sequence ID" value="CAL5218986.1"/>
    <property type="molecule type" value="Genomic_DNA"/>
</dbReference>
<evidence type="ECO:0000313" key="2">
    <source>
        <dbReference type="EMBL" id="CAL5218986.1"/>
    </source>
</evidence>
<proteinExistence type="predicted"/>
<accession>A0ABP1FGK9</accession>
<protein>
    <submittedName>
        <fullName evidence="2">G741 protein</fullName>
    </submittedName>
</protein>
<organism evidence="2 3">
    <name type="scientific">Coccomyxa viridis</name>
    <dbReference type="NCBI Taxonomy" id="1274662"/>
    <lineage>
        <taxon>Eukaryota</taxon>
        <taxon>Viridiplantae</taxon>
        <taxon>Chlorophyta</taxon>
        <taxon>core chlorophytes</taxon>
        <taxon>Trebouxiophyceae</taxon>
        <taxon>Trebouxiophyceae incertae sedis</taxon>
        <taxon>Coccomyxaceae</taxon>
        <taxon>Coccomyxa</taxon>
    </lineage>
</organism>
<feature type="region of interest" description="Disordered" evidence="1">
    <location>
        <begin position="469"/>
        <end position="502"/>
    </location>
</feature>
<sequence>MLLATTEVLALVLFVVGALAAALNYFGGSTLYLVLQLWWQGCIKVKGIAFSPKLSAKGSALVQPEGIGGHTIFESKQVVVDSNLSGIVTGHQFECVISQPWLDWTAEEDGDSRLVQLLKEVGYIKEVKAPQHPGRVNCVEGSTASKSERKSPVFKAKWQAEIRAYSAHVHLIDGQMDMSMDMGIVLGKDMRVKGLVGLSSIRSDAEERGDSAQDRWYEEAQIPDSEVTGRLKYPLALAAASENVAFELAGWRTSTGILLRKPILASLQLTPDIASYGLAKLSPLLHCALRLEEGDSITVRMSPTAMHLPAECYTVRLEPMKLVLATRGLLHSILSLLNLGKGAGHLSRLEAWTTALEADIYKDGLIVSKRMDIVVGLDAQRGKGVHLAAWGKVDTARGNAIDMMLGIPGPSLLPLGLTDLPEDYVFVIPMRGTSQHPEIDIVRAGKQLTELVMKQHVSQGLPFMKGLFKSQDQKQAAKTPATDPPPAQRPFPWEKGSSKGPL</sequence>
<name>A0ABP1FGK9_9CHLO</name>
<keyword evidence="3" id="KW-1185">Reference proteome</keyword>
<evidence type="ECO:0000256" key="1">
    <source>
        <dbReference type="SAM" id="MobiDB-lite"/>
    </source>
</evidence>
<comment type="caution">
    <text evidence="2">The sequence shown here is derived from an EMBL/GenBank/DDBJ whole genome shotgun (WGS) entry which is preliminary data.</text>
</comment>